<protein>
    <submittedName>
        <fullName evidence="1">Uncharacterized protein</fullName>
    </submittedName>
</protein>
<gene>
    <name evidence="1" type="ORF">GCM10010334_20450</name>
</gene>
<evidence type="ECO:0000313" key="2">
    <source>
        <dbReference type="Proteomes" id="UP000638353"/>
    </source>
</evidence>
<name>A0A919C9N0_9ACTN</name>
<dbReference type="EMBL" id="BMVC01000003">
    <property type="protein sequence ID" value="GHC88043.1"/>
    <property type="molecule type" value="Genomic_DNA"/>
</dbReference>
<evidence type="ECO:0000313" key="1">
    <source>
        <dbReference type="EMBL" id="GHC88043.1"/>
    </source>
</evidence>
<comment type="caution">
    <text evidence="1">The sequence shown here is derived from an EMBL/GenBank/DDBJ whole genome shotgun (WGS) entry which is preliminary data.</text>
</comment>
<reference evidence="1" key="2">
    <citation type="submission" date="2020-09" db="EMBL/GenBank/DDBJ databases">
        <authorList>
            <person name="Sun Q."/>
            <person name="Ohkuma M."/>
        </authorList>
    </citation>
    <scope>NUCLEOTIDE SEQUENCE</scope>
    <source>
        <strain evidence="1">JCM 4637</strain>
    </source>
</reference>
<sequence length="212" mass="23367">MSKLLRTPRECASWEWELDDFAPPGLESALMTAARMSVPLREHGLLEPTALKWPWYVHGAGGIGLSTQLNFRGGFDVEKLAQQIRESRPIGFPEAQVGNITISGFGTWIDATGAENREYELVRISVDPDERSLSADLSVFHDIWGRFDFSGFPHPEVQERNAPRLASALQELDALLGKADPGEATYFGRAQGYGIGEPDVIDGRGPDLTDQL</sequence>
<dbReference type="RefSeq" id="WP_189823186.1">
    <property type="nucleotide sequence ID" value="NZ_BMVC01000003.1"/>
</dbReference>
<accession>A0A919C9N0</accession>
<proteinExistence type="predicted"/>
<dbReference type="Proteomes" id="UP000638353">
    <property type="component" value="Unassembled WGS sequence"/>
</dbReference>
<organism evidence="1 2">
    <name type="scientific">Streptomyces finlayi</name>
    <dbReference type="NCBI Taxonomy" id="67296"/>
    <lineage>
        <taxon>Bacteria</taxon>
        <taxon>Bacillati</taxon>
        <taxon>Actinomycetota</taxon>
        <taxon>Actinomycetes</taxon>
        <taxon>Kitasatosporales</taxon>
        <taxon>Streptomycetaceae</taxon>
        <taxon>Streptomyces</taxon>
    </lineage>
</organism>
<reference evidence="1" key="1">
    <citation type="journal article" date="2014" name="Int. J. Syst. Evol. Microbiol.">
        <title>Complete genome sequence of Corynebacterium casei LMG S-19264T (=DSM 44701T), isolated from a smear-ripened cheese.</title>
        <authorList>
            <consortium name="US DOE Joint Genome Institute (JGI-PGF)"/>
            <person name="Walter F."/>
            <person name="Albersmeier A."/>
            <person name="Kalinowski J."/>
            <person name="Ruckert C."/>
        </authorList>
    </citation>
    <scope>NUCLEOTIDE SEQUENCE</scope>
    <source>
        <strain evidence="1">JCM 4637</strain>
    </source>
</reference>
<dbReference type="AlphaFoldDB" id="A0A919C9N0"/>